<feature type="transmembrane region" description="Helical" evidence="4">
    <location>
        <begin position="276"/>
        <end position="293"/>
    </location>
</feature>
<evidence type="ECO:0000256" key="3">
    <source>
        <dbReference type="ARBA" id="ARBA00022679"/>
    </source>
</evidence>
<comment type="similarity">
    <text evidence="1">Belongs to the glycosyltransferase 2 family.</text>
</comment>
<keyword evidence="3 6" id="KW-0808">Transferase</keyword>
<dbReference type="PANTHER" id="PTHR43179">
    <property type="entry name" value="RHAMNOSYLTRANSFERASE WBBL"/>
    <property type="match status" value="1"/>
</dbReference>
<gene>
    <name evidence="6" type="ordered locus">Desti_4573</name>
</gene>
<dbReference type="RefSeq" id="WP_014812312.1">
    <property type="nucleotide sequence ID" value="NC_018025.1"/>
</dbReference>
<dbReference type="Pfam" id="PF00535">
    <property type="entry name" value="Glycos_transf_2"/>
    <property type="match status" value="1"/>
</dbReference>
<feature type="domain" description="Glycosyltransferase 2-like" evidence="5">
    <location>
        <begin position="12"/>
        <end position="177"/>
    </location>
</feature>
<evidence type="ECO:0000313" key="7">
    <source>
        <dbReference type="Proteomes" id="UP000006055"/>
    </source>
</evidence>
<dbReference type="EMBL" id="CP003360">
    <property type="protein sequence ID" value="AFM27200.1"/>
    <property type="molecule type" value="Genomic_DNA"/>
</dbReference>
<dbReference type="CDD" id="cd02525">
    <property type="entry name" value="Succinoglycan_BP_ExoA"/>
    <property type="match status" value="1"/>
</dbReference>
<dbReference type="OrthoDB" id="5444068at2"/>
<dbReference type="PANTHER" id="PTHR43179:SF12">
    <property type="entry name" value="GALACTOFURANOSYLTRANSFERASE GLFT2"/>
    <property type="match status" value="1"/>
</dbReference>
<keyword evidence="4" id="KW-0472">Membrane</keyword>
<dbReference type="SUPFAM" id="SSF53448">
    <property type="entry name" value="Nucleotide-diphospho-sugar transferases"/>
    <property type="match status" value="1"/>
</dbReference>
<organism evidence="6 7">
    <name type="scientific">Desulfomonile tiedjei (strain ATCC 49306 / DSM 6799 / DCB-1)</name>
    <dbReference type="NCBI Taxonomy" id="706587"/>
    <lineage>
        <taxon>Bacteria</taxon>
        <taxon>Pseudomonadati</taxon>
        <taxon>Thermodesulfobacteriota</taxon>
        <taxon>Desulfomonilia</taxon>
        <taxon>Desulfomonilales</taxon>
        <taxon>Desulfomonilaceae</taxon>
        <taxon>Desulfomonile</taxon>
    </lineage>
</organism>
<evidence type="ECO:0000256" key="1">
    <source>
        <dbReference type="ARBA" id="ARBA00006739"/>
    </source>
</evidence>
<sequence>MDETNSHEIIFSIILVVHNERECLINLLQDLTLQDFPAERTEMILVDSASIDGTGQAMHDFAENHTRRRITILQNPDKITAPGLNLAIRAATGKFVLRLDAHTRIPTDFLTRNYEALQKGESVVGGRIVYMQPSGIWELILSTAVSSRFGAACAPFRQLRAAGYVDTLAFAAYSRQVFANVGLFNETLVRNEDNEMHYRIRKAGFRFYYDPTIISRYLSRRTLRGLLRQMYNNGLWIFPTMAIQPRCFSFRHFVPLFFFLILLFCALTAIVLTGWLLGFVLLVYFLAAFIFAAQKTSCFSGYRKFGVLLIPFYFFLIHSAYGIGTSVGMFRLIGEYFGLVLNPSQQF</sequence>
<dbReference type="HOGENOM" id="CLU_025996_19_0_7"/>
<evidence type="ECO:0000259" key="5">
    <source>
        <dbReference type="Pfam" id="PF00535"/>
    </source>
</evidence>
<keyword evidence="4" id="KW-1133">Transmembrane helix</keyword>
<name>I4CCA9_DESTA</name>
<protein>
    <submittedName>
        <fullName evidence="6">Putative glycosyltransferase</fullName>
    </submittedName>
</protein>
<reference evidence="7" key="1">
    <citation type="submission" date="2012-06" db="EMBL/GenBank/DDBJ databases">
        <title>Complete sequence of chromosome of Desulfomonile tiedjei DSM 6799.</title>
        <authorList>
            <person name="Lucas S."/>
            <person name="Copeland A."/>
            <person name="Lapidus A."/>
            <person name="Glavina del Rio T."/>
            <person name="Dalin E."/>
            <person name="Tice H."/>
            <person name="Bruce D."/>
            <person name="Goodwin L."/>
            <person name="Pitluck S."/>
            <person name="Peters L."/>
            <person name="Ovchinnikova G."/>
            <person name="Zeytun A."/>
            <person name="Lu M."/>
            <person name="Kyrpides N."/>
            <person name="Mavromatis K."/>
            <person name="Ivanova N."/>
            <person name="Brettin T."/>
            <person name="Detter J.C."/>
            <person name="Han C."/>
            <person name="Larimer F."/>
            <person name="Land M."/>
            <person name="Hauser L."/>
            <person name="Markowitz V."/>
            <person name="Cheng J.-F."/>
            <person name="Hugenholtz P."/>
            <person name="Woyke T."/>
            <person name="Wu D."/>
            <person name="Spring S."/>
            <person name="Schroeder M."/>
            <person name="Brambilla E."/>
            <person name="Klenk H.-P."/>
            <person name="Eisen J.A."/>
        </authorList>
    </citation>
    <scope>NUCLEOTIDE SEQUENCE [LARGE SCALE GENOMIC DNA]</scope>
    <source>
        <strain evidence="7">ATCC 49306 / DSM 6799 / DCB-1</strain>
    </source>
</reference>
<dbReference type="Proteomes" id="UP000006055">
    <property type="component" value="Chromosome"/>
</dbReference>
<dbReference type="Gene3D" id="3.90.550.10">
    <property type="entry name" value="Spore Coat Polysaccharide Biosynthesis Protein SpsA, Chain A"/>
    <property type="match status" value="1"/>
</dbReference>
<evidence type="ECO:0000256" key="4">
    <source>
        <dbReference type="SAM" id="Phobius"/>
    </source>
</evidence>
<dbReference type="InterPro" id="IPR001173">
    <property type="entry name" value="Glyco_trans_2-like"/>
</dbReference>
<proteinExistence type="inferred from homology"/>
<feature type="transmembrane region" description="Helical" evidence="4">
    <location>
        <begin position="305"/>
        <end position="324"/>
    </location>
</feature>
<dbReference type="AlphaFoldDB" id="I4CCA9"/>
<dbReference type="KEGG" id="dti:Desti_4573"/>
<keyword evidence="7" id="KW-1185">Reference proteome</keyword>
<keyword evidence="2" id="KW-0328">Glycosyltransferase</keyword>
<evidence type="ECO:0000313" key="6">
    <source>
        <dbReference type="EMBL" id="AFM27200.1"/>
    </source>
</evidence>
<accession>I4CCA9</accession>
<dbReference type="GO" id="GO:0016757">
    <property type="term" value="F:glycosyltransferase activity"/>
    <property type="evidence" value="ECO:0007669"/>
    <property type="project" value="UniProtKB-KW"/>
</dbReference>
<dbReference type="eggNOG" id="COG1216">
    <property type="taxonomic scope" value="Bacteria"/>
</dbReference>
<dbReference type="STRING" id="706587.Desti_4573"/>
<evidence type="ECO:0000256" key="2">
    <source>
        <dbReference type="ARBA" id="ARBA00022676"/>
    </source>
</evidence>
<feature type="transmembrane region" description="Helical" evidence="4">
    <location>
        <begin position="253"/>
        <end position="270"/>
    </location>
</feature>
<dbReference type="InterPro" id="IPR029044">
    <property type="entry name" value="Nucleotide-diphossugar_trans"/>
</dbReference>
<keyword evidence="4" id="KW-0812">Transmembrane</keyword>